<proteinExistence type="predicted"/>
<dbReference type="AlphaFoldDB" id="A0AAV9C819"/>
<name>A0AAV9C819_ACOCL</name>
<dbReference type="Proteomes" id="UP001180020">
    <property type="component" value="Unassembled WGS sequence"/>
</dbReference>
<keyword evidence="3" id="KW-1185">Reference proteome</keyword>
<comment type="caution">
    <text evidence="2">The sequence shown here is derived from an EMBL/GenBank/DDBJ whole genome shotgun (WGS) entry which is preliminary data.</text>
</comment>
<evidence type="ECO:0000313" key="2">
    <source>
        <dbReference type="EMBL" id="KAK1285056.1"/>
    </source>
</evidence>
<sequence length="279" mass="30599">MRKEEGGSSRLSDTLIDGTARTPSARQMAAEPRRTGKVPGKQQEGLADQMVKFGNSWGLDFQWTGIPRTGHAGGLIAFWKATTPITGYIASERTVYLIVSSSQILYGSFGEWNPNLLDISEKGIAPRRSYVTISFCHGGGGSIINAETIARALGVSCARGMGLSNVHVCSDAESLIRALQEQGLGPPQIQDQVSKIRYMDSMGDPLQFHKVSRLIVRAPENIARQAARTQSTRSTAGLLDDRLREWISPYVDFKHECIQEIKQGHVFVNVQAVNSFDSF</sequence>
<dbReference type="EMBL" id="JAUJYO010000020">
    <property type="protein sequence ID" value="KAK1285056.1"/>
    <property type="molecule type" value="Genomic_DNA"/>
</dbReference>
<reference evidence="2" key="2">
    <citation type="submission" date="2023-06" db="EMBL/GenBank/DDBJ databases">
        <authorList>
            <person name="Ma L."/>
            <person name="Liu K.-W."/>
            <person name="Li Z."/>
            <person name="Hsiao Y.-Y."/>
            <person name="Qi Y."/>
            <person name="Fu T."/>
            <person name="Tang G."/>
            <person name="Zhang D."/>
            <person name="Sun W.-H."/>
            <person name="Liu D.-K."/>
            <person name="Li Y."/>
            <person name="Chen G.-Z."/>
            <person name="Liu X.-D."/>
            <person name="Liao X.-Y."/>
            <person name="Jiang Y.-T."/>
            <person name="Yu X."/>
            <person name="Hao Y."/>
            <person name="Huang J."/>
            <person name="Zhao X.-W."/>
            <person name="Ke S."/>
            <person name="Chen Y.-Y."/>
            <person name="Wu W.-L."/>
            <person name="Hsu J.-L."/>
            <person name="Lin Y.-F."/>
            <person name="Huang M.-D."/>
            <person name="Li C.-Y."/>
            <person name="Huang L."/>
            <person name="Wang Z.-W."/>
            <person name="Zhao X."/>
            <person name="Zhong W.-Y."/>
            <person name="Peng D.-H."/>
            <person name="Ahmad S."/>
            <person name="Lan S."/>
            <person name="Zhang J.-S."/>
            <person name="Tsai W.-C."/>
            <person name="Van De Peer Y."/>
            <person name="Liu Z.-J."/>
        </authorList>
    </citation>
    <scope>NUCLEOTIDE SEQUENCE</scope>
    <source>
        <strain evidence="2">CP</strain>
        <tissue evidence="2">Leaves</tissue>
    </source>
</reference>
<protein>
    <submittedName>
        <fullName evidence="2">Uncharacterized protein</fullName>
    </submittedName>
</protein>
<organism evidence="2 3">
    <name type="scientific">Acorus calamus</name>
    <name type="common">Sweet flag</name>
    <dbReference type="NCBI Taxonomy" id="4465"/>
    <lineage>
        <taxon>Eukaryota</taxon>
        <taxon>Viridiplantae</taxon>
        <taxon>Streptophyta</taxon>
        <taxon>Embryophyta</taxon>
        <taxon>Tracheophyta</taxon>
        <taxon>Spermatophyta</taxon>
        <taxon>Magnoliopsida</taxon>
        <taxon>Liliopsida</taxon>
        <taxon>Acoraceae</taxon>
        <taxon>Acorus</taxon>
    </lineage>
</organism>
<accession>A0AAV9C819</accession>
<reference evidence="2" key="1">
    <citation type="journal article" date="2023" name="Nat. Commun.">
        <title>Diploid and tetraploid genomes of Acorus and the evolution of monocots.</title>
        <authorList>
            <person name="Ma L."/>
            <person name="Liu K.W."/>
            <person name="Li Z."/>
            <person name="Hsiao Y.Y."/>
            <person name="Qi Y."/>
            <person name="Fu T."/>
            <person name="Tang G.D."/>
            <person name="Zhang D."/>
            <person name="Sun W.H."/>
            <person name="Liu D.K."/>
            <person name="Li Y."/>
            <person name="Chen G.Z."/>
            <person name="Liu X.D."/>
            <person name="Liao X.Y."/>
            <person name="Jiang Y.T."/>
            <person name="Yu X."/>
            <person name="Hao Y."/>
            <person name="Huang J."/>
            <person name="Zhao X.W."/>
            <person name="Ke S."/>
            <person name="Chen Y.Y."/>
            <person name="Wu W.L."/>
            <person name="Hsu J.L."/>
            <person name="Lin Y.F."/>
            <person name="Huang M.D."/>
            <person name="Li C.Y."/>
            <person name="Huang L."/>
            <person name="Wang Z.W."/>
            <person name="Zhao X."/>
            <person name="Zhong W.Y."/>
            <person name="Peng D.H."/>
            <person name="Ahmad S."/>
            <person name="Lan S."/>
            <person name="Zhang J.S."/>
            <person name="Tsai W.C."/>
            <person name="Van de Peer Y."/>
            <person name="Liu Z.J."/>
        </authorList>
    </citation>
    <scope>NUCLEOTIDE SEQUENCE</scope>
    <source>
        <strain evidence="2">CP</strain>
    </source>
</reference>
<evidence type="ECO:0000256" key="1">
    <source>
        <dbReference type="SAM" id="MobiDB-lite"/>
    </source>
</evidence>
<evidence type="ECO:0000313" key="3">
    <source>
        <dbReference type="Proteomes" id="UP001180020"/>
    </source>
</evidence>
<feature type="region of interest" description="Disordered" evidence="1">
    <location>
        <begin position="1"/>
        <end position="43"/>
    </location>
</feature>
<gene>
    <name evidence="2" type="ORF">QJS10_CPB20g00848</name>
</gene>